<dbReference type="InterPro" id="IPR052020">
    <property type="entry name" value="Cyclic_di-GMP/3'3'-cGAMP_PDE"/>
</dbReference>
<protein>
    <submittedName>
        <fullName evidence="5">Two-component system response regulator</fullName>
    </submittedName>
</protein>
<dbReference type="SUPFAM" id="SSF109604">
    <property type="entry name" value="HD-domain/PDEase-like"/>
    <property type="match status" value="1"/>
</dbReference>
<evidence type="ECO:0000313" key="6">
    <source>
        <dbReference type="Proteomes" id="UP000230821"/>
    </source>
</evidence>
<dbReference type="PANTHER" id="PTHR45228">
    <property type="entry name" value="CYCLIC DI-GMP PHOSPHODIESTERASE TM_0186-RELATED"/>
    <property type="match status" value="1"/>
</dbReference>
<dbReference type="AlphaFoldDB" id="A0A2G6KFF9"/>
<dbReference type="Gene3D" id="1.10.3210.10">
    <property type="entry name" value="Hypothetical protein af1432"/>
    <property type="match status" value="1"/>
</dbReference>
<dbReference type="PANTHER" id="PTHR45228:SF5">
    <property type="entry name" value="CYCLIC DI-GMP PHOSPHODIESTERASE VC_1348-RELATED"/>
    <property type="match status" value="1"/>
</dbReference>
<feature type="domain" description="HD-GYP" evidence="4">
    <location>
        <begin position="152"/>
        <end position="362"/>
    </location>
</feature>
<dbReference type="PROSITE" id="PS51832">
    <property type="entry name" value="HD_GYP"/>
    <property type="match status" value="1"/>
</dbReference>
<dbReference type="Pfam" id="PF00072">
    <property type="entry name" value="Response_reg"/>
    <property type="match status" value="1"/>
</dbReference>
<dbReference type="InterPro" id="IPR001789">
    <property type="entry name" value="Sig_transdc_resp-reg_receiver"/>
</dbReference>
<feature type="domain" description="Response regulatory" evidence="3">
    <location>
        <begin position="17"/>
        <end position="132"/>
    </location>
</feature>
<dbReference type="InterPro" id="IPR037522">
    <property type="entry name" value="HD_GYP_dom"/>
</dbReference>
<feature type="coiled-coil region" evidence="2">
    <location>
        <begin position="346"/>
        <end position="373"/>
    </location>
</feature>
<dbReference type="GO" id="GO:0000160">
    <property type="term" value="P:phosphorelay signal transduction system"/>
    <property type="evidence" value="ECO:0007669"/>
    <property type="project" value="InterPro"/>
</dbReference>
<comment type="caution">
    <text evidence="5">The sequence shown here is derived from an EMBL/GenBank/DDBJ whole genome shotgun (WGS) entry which is preliminary data.</text>
</comment>
<organism evidence="5 6">
    <name type="scientific">candidate division KSB3 bacterium</name>
    <dbReference type="NCBI Taxonomy" id="2044937"/>
    <lineage>
        <taxon>Bacteria</taxon>
        <taxon>candidate division KSB3</taxon>
    </lineage>
</organism>
<evidence type="ECO:0000259" key="4">
    <source>
        <dbReference type="PROSITE" id="PS51832"/>
    </source>
</evidence>
<gene>
    <name evidence="5" type="ORF">CSA56_07700</name>
</gene>
<dbReference type="SMART" id="SM00448">
    <property type="entry name" value="REC"/>
    <property type="match status" value="1"/>
</dbReference>
<dbReference type="CDD" id="cd19920">
    <property type="entry name" value="REC_PA4781-like"/>
    <property type="match status" value="1"/>
</dbReference>
<dbReference type="SUPFAM" id="SSF52172">
    <property type="entry name" value="CheY-like"/>
    <property type="match status" value="1"/>
</dbReference>
<name>A0A2G6KFF9_9BACT</name>
<dbReference type="PROSITE" id="PS50110">
    <property type="entry name" value="RESPONSE_REGULATORY"/>
    <property type="match status" value="1"/>
</dbReference>
<sequence length="385" mass="43750">MSRQQSPKTASDLSGCTILVVDDIEVNVELMEAILGNFYHLAVAYNGKMALDMVGSVRPDLILLDVMMPNMDGYEVCRRLKANKGTQDIPIIFITALGEEGDETKGLELGAVDYITKPFKPVIVKNRIRNQLELKRHRDELEKLVQERTQELALSQEVAFESLATLAEYRDPETGGHIRRTQYYVKILAEHLQDHPRFCNLLDDATVKSLWKSAPLHDIGKVGVPDRILLKNGKLTHEEFEEMKKHPIYGRDAIRASVKKIGSTPFLEIAQELIYSHHEKWDGSGYPERLKGDDIPVSGRIMAIVDVYDALISKRVYKPSFPHRKAVEIIMKSRETHFDPDIVDAFAELQNHLRKIALQNADHQEERENLSQELKSGSFSLIAPF</sequence>
<evidence type="ECO:0000259" key="3">
    <source>
        <dbReference type="PROSITE" id="PS50110"/>
    </source>
</evidence>
<dbReference type="Pfam" id="PF13487">
    <property type="entry name" value="HD_5"/>
    <property type="match status" value="1"/>
</dbReference>
<feature type="coiled-coil region" evidence="2">
    <location>
        <begin position="127"/>
        <end position="154"/>
    </location>
</feature>
<dbReference type="SMART" id="SM00471">
    <property type="entry name" value="HDc"/>
    <property type="match status" value="1"/>
</dbReference>
<dbReference type="InterPro" id="IPR011006">
    <property type="entry name" value="CheY-like_superfamily"/>
</dbReference>
<feature type="modified residue" description="4-aspartylphosphate" evidence="1">
    <location>
        <position position="65"/>
    </location>
</feature>
<evidence type="ECO:0000256" key="1">
    <source>
        <dbReference type="PROSITE-ProRule" id="PRU00169"/>
    </source>
</evidence>
<accession>A0A2G6KFF9</accession>
<dbReference type="Proteomes" id="UP000230821">
    <property type="component" value="Unassembled WGS sequence"/>
</dbReference>
<evidence type="ECO:0000313" key="5">
    <source>
        <dbReference type="EMBL" id="PIE34414.1"/>
    </source>
</evidence>
<dbReference type="Gene3D" id="3.40.50.2300">
    <property type="match status" value="1"/>
</dbReference>
<dbReference type="CDD" id="cd00077">
    <property type="entry name" value="HDc"/>
    <property type="match status" value="1"/>
</dbReference>
<proteinExistence type="predicted"/>
<keyword evidence="2" id="KW-0175">Coiled coil</keyword>
<reference evidence="5 6" key="1">
    <citation type="submission" date="2017-10" db="EMBL/GenBank/DDBJ databases">
        <title>Novel microbial diversity and functional potential in the marine mammal oral microbiome.</title>
        <authorList>
            <person name="Dudek N.K."/>
            <person name="Sun C.L."/>
            <person name="Burstein D."/>
            <person name="Kantor R.S."/>
            <person name="Aliaga Goltsman D.S."/>
            <person name="Bik E.M."/>
            <person name="Thomas B.C."/>
            <person name="Banfield J.F."/>
            <person name="Relman D.A."/>
        </authorList>
    </citation>
    <scope>NUCLEOTIDE SEQUENCE [LARGE SCALE GENOMIC DNA]</scope>
    <source>
        <strain evidence="5">DOLJORAL78_47_16</strain>
    </source>
</reference>
<dbReference type="EMBL" id="PDSK01000089">
    <property type="protein sequence ID" value="PIE34414.1"/>
    <property type="molecule type" value="Genomic_DNA"/>
</dbReference>
<evidence type="ECO:0000256" key="2">
    <source>
        <dbReference type="SAM" id="Coils"/>
    </source>
</evidence>
<keyword evidence="1" id="KW-0597">Phosphoprotein</keyword>
<dbReference type="InterPro" id="IPR003607">
    <property type="entry name" value="HD/PDEase_dom"/>
</dbReference>